<dbReference type="OrthoDB" id="4554396at2"/>
<dbReference type="EMBL" id="LAVA02000097">
    <property type="protein sequence ID" value="OIJ63559.1"/>
    <property type="molecule type" value="Genomic_DNA"/>
</dbReference>
<evidence type="ECO:0000313" key="1">
    <source>
        <dbReference type="EMBL" id="OIJ63559.1"/>
    </source>
</evidence>
<gene>
    <name evidence="1" type="ORF">WN71_032525</name>
</gene>
<name>A0A1J4NMJ9_9ACTN</name>
<evidence type="ECO:0000313" key="2">
    <source>
        <dbReference type="Proteomes" id="UP000034196"/>
    </source>
</evidence>
<comment type="caution">
    <text evidence="1">The sequence shown here is derived from an EMBL/GenBank/DDBJ whole genome shotgun (WGS) entry which is preliminary data.</text>
</comment>
<dbReference type="AlphaFoldDB" id="A0A1J4NMJ9"/>
<organism evidence="1 2">
    <name type="scientific">Streptomyces mangrovisoli</name>
    <dbReference type="NCBI Taxonomy" id="1428628"/>
    <lineage>
        <taxon>Bacteria</taxon>
        <taxon>Bacillati</taxon>
        <taxon>Actinomycetota</taxon>
        <taxon>Actinomycetes</taxon>
        <taxon>Kitasatosporales</taxon>
        <taxon>Streptomycetaceae</taxon>
        <taxon>Streptomyces</taxon>
    </lineage>
</organism>
<reference evidence="1" key="1">
    <citation type="submission" date="2016-10" db="EMBL/GenBank/DDBJ databases">
        <title>Genome sequence of Streptomyces mangrovisoli MUSC 149.</title>
        <authorList>
            <person name="Lee L.-H."/>
            <person name="Ser H.-L."/>
        </authorList>
    </citation>
    <scope>NUCLEOTIDE SEQUENCE [LARGE SCALE GENOMIC DNA]</scope>
    <source>
        <strain evidence="1">MUSC 149</strain>
    </source>
</reference>
<accession>A0A1J4NMJ9</accession>
<proteinExistence type="predicted"/>
<sequence length="435" mass="46949">MSNSRPAQIEAVLDLREWSVPLNGPDDLRALWAALEPQFHGVPLAGHRSHTWRAAAGAITLEVVRADPAVLAAGPDTTVSLVAIREAPWHGRTCRACESGGESGVGQGVHRCDTCANLGLDADVCAAHAVLVEGTFAVSCPEHRPSCREEGCGSAATFWCSGSRCRSRTAWCDTHRVRHPQDPDTAYCPACYRLAFPVCEHPGCAAAGTVTCDWHDQSGRPCDAQACTRHARRWQVFGPKEIGLGLCRTHDAVQGRAPMELLHQICVGAARKRHGRMPSLQAFAHTLRNCGHRALAVDYPGIRSVLDAVRTRADASGVRGLGPGMDKAASGWHKELSRLHGNSVAGAELLDRLKRLVLLGDQRFGGQIAAELRLEEYKPAFTAGGKAHPGRLWVLLPQDLRGLFSGKARARAIAYERELGVEIKLADNNTGKGRR</sequence>
<dbReference type="RefSeq" id="WP_046592270.1">
    <property type="nucleotide sequence ID" value="NZ_LAVA02000097.1"/>
</dbReference>
<protein>
    <submittedName>
        <fullName evidence="1">Uncharacterized protein</fullName>
    </submittedName>
</protein>
<dbReference type="STRING" id="1428628.WN71_032525"/>
<keyword evidence="2" id="KW-1185">Reference proteome</keyword>
<dbReference type="Proteomes" id="UP000034196">
    <property type="component" value="Unassembled WGS sequence"/>
</dbReference>